<proteinExistence type="predicted"/>
<feature type="compositionally biased region" description="Basic residues" evidence="1">
    <location>
        <begin position="1"/>
        <end position="23"/>
    </location>
</feature>
<gene>
    <name evidence="2" type="ORF">KHLLAP_LOCUS10268</name>
</gene>
<keyword evidence="3" id="KW-1185">Reference proteome</keyword>
<evidence type="ECO:0000256" key="1">
    <source>
        <dbReference type="SAM" id="MobiDB-lite"/>
    </source>
</evidence>
<feature type="region of interest" description="Disordered" evidence="1">
    <location>
        <begin position="1"/>
        <end position="34"/>
    </location>
</feature>
<evidence type="ECO:0000313" key="2">
    <source>
        <dbReference type="EMBL" id="CAJ2509800.1"/>
    </source>
</evidence>
<dbReference type="AlphaFoldDB" id="A0AAI8YM91"/>
<dbReference type="Proteomes" id="UP001295740">
    <property type="component" value="Unassembled WGS sequence"/>
</dbReference>
<accession>A0AAI8YM91</accession>
<reference evidence="2" key="1">
    <citation type="submission" date="2023-10" db="EMBL/GenBank/DDBJ databases">
        <authorList>
            <person name="Hackl T."/>
        </authorList>
    </citation>
    <scope>NUCLEOTIDE SEQUENCE</scope>
</reference>
<feature type="compositionally biased region" description="Basic and acidic residues" evidence="1">
    <location>
        <begin position="25"/>
        <end position="34"/>
    </location>
</feature>
<sequence>MAPKKSGRVQKIKKSGPAKKTKKVLTPEEKKKEHALSDRYHTLAKAVEREAQLYALSRMKEHQIAKYTQRFERAQEQFMEQRLADKDDLKAWVEKKKPKAKDLGAQALDSKPKELIDSEPNANGLYKLRKPAPNLALPRSNFIGPYSDQVYTSARSASGTGSGTVIGQAVASAGHTEHGTDENPLVKSGYKWKYVLHCPETPNDLATSDNVTNEAIKPPETFVDRGEANKRLEELTSYEELGGIDAVASKKATLAGLFKLLNVEVTTSSGERLLYWVGREFVDLLRDLEKKERRRKMWSPPRPALRHYIVTSETVTHVATEEPQPGLGLEGERPVAGCFTGEVQFEKNQPLATFTQRSLANSHASKLFLQCGTVDEEFHNTLDLWWWEHTVHPLHRAAAEAAARPGGLYEATLDTGGMRTRLGFDKLAVTVHEVDDVTGPLNV</sequence>
<comment type="caution">
    <text evidence="2">The sequence shown here is derived from an EMBL/GenBank/DDBJ whole genome shotgun (WGS) entry which is preliminary data.</text>
</comment>
<dbReference type="EMBL" id="CAUWAG010000013">
    <property type="protein sequence ID" value="CAJ2509800.1"/>
    <property type="molecule type" value="Genomic_DNA"/>
</dbReference>
<evidence type="ECO:0000313" key="3">
    <source>
        <dbReference type="Proteomes" id="UP001295740"/>
    </source>
</evidence>
<name>A0AAI8YM91_9PEZI</name>
<protein>
    <submittedName>
        <fullName evidence="2">Uu.00g057000.m01.CDS01</fullName>
    </submittedName>
</protein>
<organism evidence="2 3">
    <name type="scientific">Anthostomella pinea</name>
    <dbReference type="NCBI Taxonomy" id="933095"/>
    <lineage>
        <taxon>Eukaryota</taxon>
        <taxon>Fungi</taxon>
        <taxon>Dikarya</taxon>
        <taxon>Ascomycota</taxon>
        <taxon>Pezizomycotina</taxon>
        <taxon>Sordariomycetes</taxon>
        <taxon>Xylariomycetidae</taxon>
        <taxon>Xylariales</taxon>
        <taxon>Xylariaceae</taxon>
        <taxon>Anthostomella</taxon>
    </lineage>
</organism>